<name>A0A0C2EM31_9PEZI</name>
<feature type="compositionally biased region" description="Low complexity" evidence="3">
    <location>
        <begin position="275"/>
        <end position="295"/>
    </location>
</feature>
<protein>
    <submittedName>
        <fullName evidence="5">Axe2</fullName>
    </submittedName>
</protein>
<keyword evidence="6" id="KW-1185">Reference proteome</keyword>
<accession>A0A0C2EM31</accession>
<keyword evidence="2" id="KW-1015">Disulfide bond</keyword>
<dbReference type="PANTHER" id="PTHR33630">
    <property type="entry name" value="CUTINASE RV1984C-RELATED-RELATED"/>
    <property type="match status" value="1"/>
</dbReference>
<feature type="signal peptide" evidence="4">
    <location>
        <begin position="1"/>
        <end position="24"/>
    </location>
</feature>
<dbReference type="Gene3D" id="3.40.50.1820">
    <property type="entry name" value="alpha/beta hydrolase"/>
    <property type="match status" value="1"/>
</dbReference>
<sequence length="325" mass="32750">MHSFSTLAVVGGWALANAVTGAAAASAAPAPVSNTTCAQSFYILIARGSGEAILPPGQFKYPDYTGLAAKAALDVQAQIPGVVVGGVVYPALDPTAPGNNLSTYAASEANGTAAIADEVAAYTKKCPGVKIALLGYSQGAQVVQDALCGGLGDNAALSVAGTTGTTKGFNADPPMPQSLVEDNVFAIALIADPTHIANTSYDHGNSTRNGVFARTNTTACDPYVAKGLYGAWCQADDLFCDSGSSALVHTYEPLTYENQVAQFLVDRWNNVTKDAASPSASGSPSGTASAPSGTATKDAAGRVAGTLGQPMLAAASVLLAAWLLN</sequence>
<keyword evidence="1" id="KW-0378">Hydrolase</keyword>
<dbReference type="EMBL" id="AWTV01000010">
    <property type="protein sequence ID" value="KIH87139.1"/>
    <property type="molecule type" value="Genomic_DNA"/>
</dbReference>
<dbReference type="HOGENOM" id="CLU_040058_4_0_1"/>
<feature type="chain" id="PRO_5002148062" evidence="4">
    <location>
        <begin position="25"/>
        <end position="325"/>
    </location>
</feature>
<evidence type="ECO:0000313" key="6">
    <source>
        <dbReference type="Proteomes" id="UP000031575"/>
    </source>
</evidence>
<evidence type="ECO:0000256" key="4">
    <source>
        <dbReference type="SAM" id="SignalP"/>
    </source>
</evidence>
<dbReference type="VEuPathDB" id="FungiDB:SPBR_05140"/>
<proteinExistence type="predicted"/>
<dbReference type="GO" id="GO:0052689">
    <property type="term" value="F:carboxylic ester hydrolase activity"/>
    <property type="evidence" value="ECO:0007669"/>
    <property type="project" value="UniProtKB-ARBA"/>
</dbReference>
<dbReference type="InterPro" id="IPR029058">
    <property type="entry name" value="AB_hydrolase_fold"/>
</dbReference>
<feature type="region of interest" description="Disordered" evidence="3">
    <location>
        <begin position="274"/>
        <end position="295"/>
    </location>
</feature>
<keyword evidence="4" id="KW-0732">Signal</keyword>
<dbReference type="Proteomes" id="UP000031575">
    <property type="component" value="Unassembled WGS sequence"/>
</dbReference>
<gene>
    <name evidence="5" type="ORF">SPBR_05140</name>
</gene>
<dbReference type="InterPro" id="IPR000675">
    <property type="entry name" value="Cutinase/axe"/>
</dbReference>
<dbReference type="SMART" id="SM01110">
    <property type="entry name" value="Cutinase"/>
    <property type="match status" value="1"/>
</dbReference>
<evidence type="ECO:0000256" key="3">
    <source>
        <dbReference type="SAM" id="MobiDB-lite"/>
    </source>
</evidence>
<organism evidence="5 6">
    <name type="scientific">Sporothrix brasiliensis 5110</name>
    <dbReference type="NCBI Taxonomy" id="1398154"/>
    <lineage>
        <taxon>Eukaryota</taxon>
        <taxon>Fungi</taxon>
        <taxon>Dikarya</taxon>
        <taxon>Ascomycota</taxon>
        <taxon>Pezizomycotina</taxon>
        <taxon>Sordariomycetes</taxon>
        <taxon>Sordariomycetidae</taxon>
        <taxon>Ophiostomatales</taxon>
        <taxon>Ophiostomataceae</taxon>
        <taxon>Sporothrix</taxon>
    </lineage>
</organism>
<evidence type="ECO:0000313" key="5">
    <source>
        <dbReference type="EMBL" id="KIH87139.1"/>
    </source>
</evidence>
<evidence type="ECO:0000256" key="2">
    <source>
        <dbReference type="ARBA" id="ARBA00023157"/>
    </source>
</evidence>
<dbReference type="GeneID" id="63678338"/>
<comment type="caution">
    <text evidence="5">The sequence shown here is derived from an EMBL/GenBank/DDBJ whole genome shotgun (WGS) entry which is preliminary data.</text>
</comment>
<reference evidence="5 6" key="1">
    <citation type="journal article" date="2014" name="BMC Genomics">
        <title>Comparative genomics of the major fungal agents of human and animal Sporotrichosis: Sporothrix schenckii and Sporothrix brasiliensis.</title>
        <authorList>
            <person name="Teixeira M.M."/>
            <person name="de Almeida L.G."/>
            <person name="Kubitschek-Barreira P."/>
            <person name="Alves F.L."/>
            <person name="Kioshima E.S."/>
            <person name="Abadio A.K."/>
            <person name="Fernandes L."/>
            <person name="Derengowski L.S."/>
            <person name="Ferreira K.S."/>
            <person name="Souza R.C."/>
            <person name="Ruiz J.C."/>
            <person name="de Andrade N.C."/>
            <person name="Paes H.C."/>
            <person name="Nicola A.M."/>
            <person name="Albuquerque P."/>
            <person name="Gerber A.L."/>
            <person name="Martins V.P."/>
            <person name="Peconick L.D."/>
            <person name="Neto A.V."/>
            <person name="Chaucanez C.B."/>
            <person name="Silva P.A."/>
            <person name="Cunha O.L."/>
            <person name="de Oliveira F.F."/>
            <person name="dos Santos T.C."/>
            <person name="Barros A.L."/>
            <person name="Soares M.A."/>
            <person name="de Oliveira L.M."/>
            <person name="Marini M.M."/>
            <person name="Villalobos-Duno H."/>
            <person name="Cunha M.M."/>
            <person name="de Hoog S."/>
            <person name="da Silveira J.F."/>
            <person name="Henrissat B."/>
            <person name="Nino-Vega G.A."/>
            <person name="Cisalpino P.S."/>
            <person name="Mora-Montes H.M."/>
            <person name="Almeida S.R."/>
            <person name="Stajich J.E."/>
            <person name="Lopes-Bezerra L.M."/>
            <person name="Vasconcelos A.T."/>
            <person name="Felipe M.S."/>
        </authorList>
    </citation>
    <scope>NUCLEOTIDE SEQUENCE [LARGE SCALE GENOMIC DNA]</scope>
    <source>
        <strain evidence="5 6">5110</strain>
    </source>
</reference>
<dbReference type="PANTHER" id="PTHR33630:SF9">
    <property type="entry name" value="CUTINASE 4"/>
    <property type="match status" value="1"/>
</dbReference>
<dbReference type="SUPFAM" id="SSF53474">
    <property type="entry name" value="alpha/beta-Hydrolases"/>
    <property type="match status" value="1"/>
</dbReference>
<dbReference type="OrthoDB" id="2586582at2759"/>
<dbReference type="RefSeq" id="XP_040615149.1">
    <property type="nucleotide sequence ID" value="XM_040763417.1"/>
</dbReference>
<dbReference type="Pfam" id="PF01083">
    <property type="entry name" value="Cutinase"/>
    <property type="match status" value="1"/>
</dbReference>
<evidence type="ECO:0000256" key="1">
    <source>
        <dbReference type="ARBA" id="ARBA00022801"/>
    </source>
</evidence>
<dbReference type="AlphaFoldDB" id="A0A0C2EM31"/>